<keyword evidence="2" id="KW-1185">Reference proteome</keyword>
<comment type="caution">
    <text evidence="1">The sequence shown here is derived from an EMBL/GenBank/DDBJ whole genome shotgun (WGS) entry which is preliminary data.</text>
</comment>
<dbReference type="InterPro" id="IPR036689">
    <property type="entry name" value="ESAT-6-like_sf"/>
</dbReference>
<dbReference type="SUPFAM" id="SSF140453">
    <property type="entry name" value="EsxAB dimer-like"/>
    <property type="match status" value="1"/>
</dbReference>
<proteinExistence type="predicted"/>
<organism evidence="1 2">
    <name type="scientific">Tersicoccus solisilvae</name>
    <dbReference type="NCBI Taxonomy" id="1882339"/>
    <lineage>
        <taxon>Bacteria</taxon>
        <taxon>Bacillati</taxon>
        <taxon>Actinomycetota</taxon>
        <taxon>Actinomycetes</taxon>
        <taxon>Micrococcales</taxon>
        <taxon>Micrococcaceae</taxon>
        <taxon>Tersicoccus</taxon>
    </lineage>
</organism>
<dbReference type="NCBIfam" id="TIGR03930">
    <property type="entry name" value="WXG100_ESAT6"/>
    <property type="match status" value="1"/>
</dbReference>
<gene>
    <name evidence="1" type="ORF">GCM10011512_15800</name>
</gene>
<sequence>MDRSYARGIGSAVRTGEDGITMAVFTVDSAALQANSTAVRGTVERIRAEVAAMHAGLQALEGTWTGQAATLFQSVVADWRTTEATVEASLESITAALDAAAAGYEEAEARNAALFHGR</sequence>
<reference evidence="2" key="1">
    <citation type="journal article" date="2019" name="Int. J. Syst. Evol. Microbiol.">
        <title>The Global Catalogue of Microorganisms (GCM) 10K type strain sequencing project: providing services to taxonomists for standard genome sequencing and annotation.</title>
        <authorList>
            <consortium name="The Broad Institute Genomics Platform"/>
            <consortium name="The Broad Institute Genome Sequencing Center for Infectious Disease"/>
            <person name="Wu L."/>
            <person name="Ma J."/>
        </authorList>
    </citation>
    <scope>NUCLEOTIDE SEQUENCE [LARGE SCALE GENOMIC DNA]</scope>
    <source>
        <strain evidence="2">CGMCC 1.15480</strain>
    </source>
</reference>
<accession>A0ABQ1P9X8</accession>
<dbReference type="Proteomes" id="UP000597761">
    <property type="component" value="Unassembled WGS sequence"/>
</dbReference>
<evidence type="ECO:0000313" key="1">
    <source>
        <dbReference type="EMBL" id="GGC89679.1"/>
    </source>
</evidence>
<dbReference type="InterPro" id="IPR010310">
    <property type="entry name" value="T7SS_ESAT-6-like"/>
</dbReference>
<evidence type="ECO:0000313" key="2">
    <source>
        <dbReference type="Proteomes" id="UP000597761"/>
    </source>
</evidence>
<dbReference type="EMBL" id="BMJI01000007">
    <property type="protein sequence ID" value="GGC89679.1"/>
    <property type="molecule type" value="Genomic_DNA"/>
</dbReference>
<dbReference type="Gene3D" id="1.10.287.1060">
    <property type="entry name" value="ESAT-6-like"/>
    <property type="match status" value="1"/>
</dbReference>
<name>A0ABQ1P9X8_9MICC</name>
<dbReference type="Pfam" id="PF06013">
    <property type="entry name" value="WXG100"/>
    <property type="match status" value="1"/>
</dbReference>
<protein>
    <submittedName>
        <fullName evidence="1">ESAT-6-like protein</fullName>
    </submittedName>
</protein>